<accession>A7NJ47</accession>
<dbReference type="RefSeq" id="WP_012119942.1">
    <property type="nucleotide sequence ID" value="NC_009767.1"/>
</dbReference>
<organism evidence="2 3">
    <name type="scientific">Roseiflexus castenholzii (strain DSM 13941 / HLO8)</name>
    <dbReference type="NCBI Taxonomy" id="383372"/>
    <lineage>
        <taxon>Bacteria</taxon>
        <taxon>Bacillati</taxon>
        <taxon>Chloroflexota</taxon>
        <taxon>Chloroflexia</taxon>
        <taxon>Chloroflexales</taxon>
        <taxon>Roseiflexineae</taxon>
        <taxon>Roseiflexaceae</taxon>
        <taxon>Roseiflexus</taxon>
    </lineage>
</organism>
<proteinExistence type="predicted"/>
<dbReference type="AlphaFoldDB" id="A7NJ47"/>
<dbReference type="HOGENOM" id="CLU_439967_0_0_0"/>
<gene>
    <name evidence="2" type="ordered locus">Rcas_1418</name>
</gene>
<dbReference type="STRING" id="383372.Rcas_1418"/>
<name>A7NJ47_ROSCS</name>
<feature type="compositionally biased region" description="Acidic residues" evidence="1">
    <location>
        <begin position="608"/>
        <end position="624"/>
    </location>
</feature>
<dbReference type="eggNOG" id="COG3170">
    <property type="taxonomic scope" value="Bacteria"/>
</dbReference>
<dbReference type="KEGG" id="rca:Rcas_1418"/>
<dbReference type="OrthoDB" id="137092at2"/>
<dbReference type="EMBL" id="CP000804">
    <property type="protein sequence ID" value="ABU57513.1"/>
    <property type="molecule type" value="Genomic_DNA"/>
</dbReference>
<protein>
    <submittedName>
        <fullName evidence="2">Uncharacterized protein</fullName>
    </submittedName>
</protein>
<reference evidence="2 3" key="1">
    <citation type="submission" date="2007-08" db="EMBL/GenBank/DDBJ databases">
        <title>Complete sequence of Roseiflexus castenholzii DSM 13941.</title>
        <authorList>
            <consortium name="US DOE Joint Genome Institute"/>
            <person name="Copeland A."/>
            <person name="Lucas S."/>
            <person name="Lapidus A."/>
            <person name="Barry K."/>
            <person name="Glavina del Rio T."/>
            <person name="Dalin E."/>
            <person name="Tice H."/>
            <person name="Pitluck S."/>
            <person name="Thompson L.S."/>
            <person name="Brettin T."/>
            <person name="Bruce D."/>
            <person name="Detter J.C."/>
            <person name="Han C."/>
            <person name="Tapia R."/>
            <person name="Schmutz J."/>
            <person name="Larimer F."/>
            <person name="Land M."/>
            <person name="Hauser L."/>
            <person name="Kyrpides N."/>
            <person name="Mikhailova N."/>
            <person name="Bryant D.A."/>
            <person name="Hanada S."/>
            <person name="Tsukatani Y."/>
            <person name="Richardson P."/>
        </authorList>
    </citation>
    <scope>NUCLEOTIDE SEQUENCE [LARGE SCALE GENOMIC DNA]</scope>
    <source>
        <strain evidence="3">DSM 13941 / HLO8</strain>
    </source>
</reference>
<feature type="region of interest" description="Disordered" evidence="1">
    <location>
        <begin position="591"/>
        <end position="624"/>
    </location>
</feature>
<evidence type="ECO:0000313" key="2">
    <source>
        <dbReference type="EMBL" id="ABU57513.1"/>
    </source>
</evidence>
<evidence type="ECO:0000256" key="1">
    <source>
        <dbReference type="SAM" id="MobiDB-lite"/>
    </source>
</evidence>
<keyword evidence="3" id="KW-1185">Reference proteome</keyword>
<evidence type="ECO:0000313" key="3">
    <source>
        <dbReference type="Proteomes" id="UP000000263"/>
    </source>
</evidence>
<dbReference type="Proteomes" id="UP000000263">
    <property type="component" value="Chromosome"/>
</dbReference>
<sequence>MTAGTIERPTFTGTEAQQALAEEIYQLMAAQGRLFAFDAPIRQTLQNLADFYARQRQMDPAEAARLIDEALRANDHIFMRQETNGDVVFITSRRGRYIPPQVDTVHTFKQRLYEPENPLPVDDISVVVTTTRPALTTVEPVFISEYWQQQAGLIPVVVESTVETPVEPVAAAPEVVEPVSHSVLLEEERQEERQIASPAEPTPLNTVIVLPNGLQIDLRRPVDELMAQHGHALMSHLRAAIENDPLRRLVLFGNQAFPEAALVSFGKNDLRRISDYIKEVGEPLLDTQIIADIFYHNPRQSDYEVFRFALNYRLSREKDFEFVGIEGARLWSVRNLPAIGTKRVKASEMGQIAGYIEEGFDDSLAEQSAESIRTSGQVSHILTFFEWEYGILPLTRALAALLPQPLLADQRSAVLRFELPQHYVSTLVELRYPTGNRGGWLQGLDTLFHDYLVPGALITLMRTDDPRTFAITYEEQEETQDRLLVLDETKKTPKFTFANMSYACVVDTDMLVNQQQYGRLRNLKAFPMNERRKADLMLEHVFEIIGAPVGTRAEPKYAAAFETLFVALNVLRPASREYLTHLLTEGDDFTPDESRPGWWFYTPPPSLEQEEDEDQDDEDFDDEE</sequence>